<reference evidence="1" key="1">
    <citation type="submission" date="2023-05" db="EMBL/GenBank/DDBJ databases">
        <title>Whole genome sequence of Commensalibacter sp.</title>
        <authorList>
            <person name="Charoenyingcharoen P."/>
            <person name="Yukphan P."/>
        </authorList>
    </citation>
    <scope>NUCLEOTIDE SEQUENCE</scope>
    <source>
        <strain evidence="1">TBRC 16381</strain>
    </source>
</reference>
<evidence type="ECO:0000313" key="1">
    <source>
        <dbReference type="EMBL" id="MDI2091074.1"/>
    </source>
</evidence>
<name>A0ABT6Q1X3_9PROT</name>
<dbReference type="InterPro" id="IPR006059">
    <property type="entry name" value="SBP"/>
</dbReference>
<dbReference type="SUPFAM" id="SSF53850">
    <property type="entry name" value="Periplasmic binding protein-like II"/>
    <property type="match status" value="1"/>
</dbReference>
<dbReference type="RefSeq" id="WP_281448183.1">
    <property type="nucleotide sequence ID" value="NZ_JASBAO010000001.1"/>
</dbReference>
<proteinExistence type="predicted"/>
<dbReference type="Pfam" id="PF13416">
    <property type="entry name" value="SBP_bac_8"/>
    <property type="match status" value="1"/>
</dbReference>
<dbReference type="EMBL" id="JASBAO010000001">
    <property type="protein sequence ID" value="MDI2091074.1"/>
    <property type="molecule type" value="Genomic_DNA"/>
</dbReference>
<protein>
    <submittedName>
        <fullName evidence="1">Extracellular solute-binding protein</fullName>
    </submittedName>
</protein>
<organism evidence="1 2">
    <name type="scientific">Commensalibacter oyaizuii</name>
    <dbReference type="NCBI Taxonomy" id="3043873"/>
    <lineage>
        <taxon>Bacteria</taxon>
        <taxon>Pseudomonadati</taxon>
        <taxon>Pseudomonadota</taxon>
        <taxon>Alphaproteobacteria</taxon>
        <taxon>Acetobacterales</taxon>
        <taxon>Acetobacteraceae</taxon>
    </lineage>
</organism>
<keyword evidence="2" id="KW-1185">Reference proteome</keyword>
<gene>
    <name evidence="1" type="ORF">QJV27_06790</name>
</gene>
<comment type="caution">
    <text evidence="1">The sequence shown here is derived from an EMBL/GenBank/DDBJ whole genome shotgun (WGS) entry which is preliminary data.</text>
</comment>
<evidence type="ECO:0000313" key="2">
    <source>
        <dbReference type="Proteomes" id="UP001431634"/>
    </source>
</evidence>
<accession>A0ABT6Q1X3</accession>
<dbReference type="Proteomes" id="UP001431634">
    <property type="component" value="Unassembled WGS sequence"/>
</dbReference>
<dbReference type="Gene3D" id="3.40.190.10">
    <property type="entry name" value="Periplasmic binding protein-like II"/>
    <property type="match status" value="2"/>
</dbReference>
<sequence>MYKKLLLYPSKDLPITKNICTTFYITDYITLAWDKRKLNFNPNWKDFWNVTQYPGKRGLQKDAVSALSIALMADNVPAGKVSAALSSPQGVKRAFRKLTQLRPYIVWWTTPKDATLLLKNNHVLMSSASALNIQHNTSLKNMPPLQIQTNYILENNLSWGIPINIKPSKKQQMLENYSIKSLKKTNILDIRGKSIIKEDVIFLQQTQSTLENQFDQWLFLTNTSHNNNENRQNPLD</sequence>